<comment type="similarity">
    <text evidence="2">Belongs to the CAF1 family.</text>
</comment>
<dbReference type="Pfam" id="PF04857">
    <property type="entry name" value="CAF1"/>
    <property type="match status" value="1"/>
</dbReference>
<comment type="caution">
    <text evidence="3">The sequence shown here is derived from an EMBL/GenBank/DDBJ whole genome shotgun (WGS) entry which is preliminary data.</text>
</comment>
<dbReference type="PANTHER" id="PTHR15092:SF42">
    <property type="entry name" value="POLY(A)-SPECIFIC RIBONUCLEASE PARN-LIKE"/>
    <property type="match status" value="1"/>
</dbReference>
<keyword evidence="4" id="KW-1185">Reference proteome</keyword>
<dbReference type="InterPro" id="IPR006941">
    <property type="entry name" value="RNase_CAF1"/>
</dbReference>
<name>A0ABR0DTJ0_9LAMI</name>
<sequence length="618" mass="70233">MFYKRLLCTQTTAVRHHLHPNQWPIKQVTKSNFSKELEELKTHICSSDFVAVSLQKTGGCSVPWQRILPFDTADTAYLKAKTAAERFQILQFAVCPFSIKDSKLIAHPYNFHLFPRDELKVGLPSYSFSCQSSYLTSMAKQGFDFNECIYNGISYLSRAQETATKVQIGNLSHNSYMVQSSLVHSVADSVFMERIKSRVKSWINACKTSNKTEDALISSLRKLILGSELHGSRPCLNIDVCSERQIQLALETLKEFVDVVPLRVPVKGGGMQAVRVVLTSSKEDKILFENELQNNEEEQNKRVRGFREVIDLISASQKPILAHNSLNDFAFIYSKFLTSLPPTMDDFRTPLRLVFPHIIDVNHLMKEIGPFEKINNIPAAISYLKNRFFAPVDMEIPNQGEANINNIHGNNVLKICQLFVKLCTILKISPEVSEGDGIQLSPSLQCHANKFTPCSNSSEEPIDEDVEIWTGNNRRVSINNLVFMWGFEGGISANKLKGLLHDSHEVFSQEYDIRMVDKTCAVVVFWNPGFSELFLNTMDSERVISDKMKDLISEGLRATGYETYKKVCEKSGLWRSDLAECLDEALEEETEVFLEAKSREEQSLIYWNNDEMINLDEL</sequence>
<evidence type="ECO:0000256" key="2">
    <source>
        <dbReference type="ARBA" id="ARBA00008372"/>
    </source>
</evidence>
<dbReference type="Proteomes" id="UP001291926">
    <property type="component" value="Unassembled WGS sequence"/>
</dbReference>
<dbReference type="EMBL" id="JAYDYQ010001087">
    <property type="protein sequence ID" value="KAK4492163.1"/>
    <property type="molecule type" value="Genomic_DNA"/>
</dbReference>
<dbReference type="SUPFAM" id="SSF53098">
    <property type="entry name" value="Ribonuclease H-like"/>
    <property type="match status" value="1"/>
</dbReference>
<accession>A0ABR0DTJ0</accession>
<dbReference type="InterPro" id="IPR012337">
    <property type="entry name" value="RNaseH-like_sf"/>
</dbReference>
<dbReference type="Gene3D" id="3.30.420.10">
    <property type="entry name" value="Ribonuclease H-like superfamily/Ribonuclease H"/>
    <property type="match status" value="2"/>
</dbReference>
<dbReference type="PANTHER" id="PTHR15092">
    <property type="entry name" value="POLY A -SPECIFIC RIBONUCLEASE/TARGET OF EGR1, MEMBER 1"/>
    <property type="match status" value="1"/>
</dbReference>
<evidence type="ECO:0000313" key="3">
    <source>
        <dbReference type="EMBL" id="KAK4492163.1"/>
    </source>
</evidence>
<proteinExistence type="inferred from homology"/>
<protein>
    <submittedName>
        <fullName evidence="3">Uncharacterized protein</fullName>
    </submittedName>
</protein>
<evidence type="ECO:0000256" key="1">
    <source>
        <dbReference type="ARBA" id="ARBA00001968"/>
    </source>
</evidence>
<dbReference type="InterPro" id="IPR036397">
    <property type="entry name" value="RNaseH_sf"/>
</dbReference>
<organism evidence="3 4">
    <name type="scientific">Penstemon davidsonii</name>
    <dbReference type="NCBI Taxonomy" id="160366"/>
    <lineage>
        <taxon>Eukaryota</taxon>
        <taxon>Viridiplantae</taxon>
        <taxon>Streptophyta</taxon>
        <taxon>Embryophyta</taxon>
        <taxon>Tracheophyta</taxon>
        <taxon>Spermatophyta</taxon>
        <taxon>Magnoliopsida</taxon>
        <taxon>eudicotyledons</taxon>
        <taxon>Gunneridae</taxon>
        <taxon>Pentapetalae</taxon>
        <taxon>asterids</taxon>
        <taxon>lamiids</taxon>
        <taxon>Lamiales</taxon>
        <taxon>Plantaginaceae</taxon>
        <taxon>Cheloneae</taxon>
        <taxon>Penstemon</taxon>
    </lineage>
</organism>
<comment type="cofactor">
    <cofactor evidence="1">
        <name>a divalent metal cation</name>
        <dbReference type="ChEBI" id="CHEBI:60240"/>
    </cofactor>
</comment>
<gene>
    <name evidence="3" type="ORF">RD792_002960</name>
</gene>
<dbReference type="InterPro" id="IPR051181">
    <property type="entry name" value="CAF1_poly(A)_ribonucleases"/>
</dbReference>
<reference evidence="3 4" key="1">
    <citation type="journal article" date="2023" name="bioRxiv">
        <title>Genome report: Whole genome sequence and annotation of Penstemon davidsonii.</title>
        <authorList>
            <person name="Ostevik K.L."/>
            <person name="Alabady M."/>
            <person name="Zhang M."/>
            <person name="Rausher M.D."/>
        </authorList>
    </citation>
    <scope>NUCLEOTIDE SEQUENCE [LARGE SCALE GENOMIC DNA]</scope>
    <source>
        <strain evidence="3">DNT005</strain>
        <tissue evidence="3">Whole leaf</tissue>
    </source>
</reference>
<evidence type="ECO:0000313" key="4">
    <source>
        <dbReference type="Proteomes" id="UP001291926"/>
    </source>
</evidence>